<protein>
    <submittedName>
        <fullName evidence="1">Uncharacterized protein</fullName>
    </submittedName>
</protein>
<sequence length="384" mass="46294">MKIEKNILVRYEKFQRIGFDRVKFKNVRVTEYEINHLISLYQNSYGITKFSYYRKELKSIRIERGGIGRLEIRRENCCNIDCGLYARIDFSPTDILGQNIENFSLEELKDVVVEIKNILYEDYKIEIDISNVIFNYCEINYNYLTTGNTKDFEDPLRTLVRFIPYMKICIDIENHKEKDGYESKTITAQNQRHKITFYDKLKETKKKHKNKEIVIVDENGEILNGSIYRYEHTIKKTDKFKDFFEETNLFNLNEEVFRQKLFLYLEKNLFKPYEKQKLMCRDLLVKAVKKYREKDRRGKEWGSLMISDILIQERQLGYQILFDSDDLLEIVSEVFLKDKNKGRILGYIKRLLCKEPYLYYSKNKKEKVENLVYSIKSQFHDLIK</sequence>
<dbReference type="AlphaFoldDB" id="A0A133PPJ6"/>
<dbReference type="PATRIC" id="fig|54005.3.peg.972"/>
<name>A0A133PPJ6_9FIRM</name>
<dbReference type="Proteomes" id="UP000070174">
    <property type="component" value="Unassembled WGS sequence"/>
</dbReference>
<evidence type="ECO:0000313" key="1">
    <source>
        <dbReference type="EMBL" id="KXA30523.1"/>
    </source>
</evidence>
<organism evidence="1">
    <name type="scientific">Peptoniphilus harei</name>
    <dbReference type="NCBI Taxonomy" id="54005"/>
    <lineage>
        <taxon>Bacteria</taxon>
        <taxon>Bacillati</taxon>
        <taxon>Bacillota</taxon>
        <taxon>Tissierellia</taxon>
        <taxon>Tissierellales</taxon>
        <taxon>Peptoniphilaceae</taxon>
        <taxon>Peptoniphilus</taxon>
    </lineage>
</organism>
<gene>
    <name evidence="1" type="ORF">HMPREF3229_00986</name>
</gene>
<dbReference type="RefSeq" id="WP_000687657.1">
    <property type="nucleotide sequence ID" value="NZ_KQ957097.1"/>
</dbReference>
<evidence type="ECO:0000313" key="2">
    <source>
        <dbReference type="Proteomes" id="UP000070174"/>
    </source>
</evidence>
<dbReference type="EMBL" id="LRQE01000025">
    <property type="protein sequence ID" value="KXA30523.1"/>
    <property type="molecule type" value="Genomic_DNA"/>
</dbReference>
<comment type="caution">
    <text evidence="1">The sequence shown here is derived from an EMBL/GenBank/DDBJ whole genome shotgun (WGS) entry which is preliminary data.</text>
</comment>
<accession>A0A133PPJ6</accession>
<reference evidence="1 2" key="1">
    <citation type="submission" date="2016-01" db="EMBL/GenBank/DDBJ databases">
        <authorList>
            <person name="Oliw E.H."/>
        </authorList>
    </citation>
    <scope>NUCLEOTIDE SEQUENCE [LARGE SCALE GENOMIC DNA]</scope>
    <source>
        <strain evidence="1 2">CMW7756A</strain>
    </source>
</reference>
<proteinExistence type="predicted"/>